<dbReference type="AlphaFoldDB" id="B8CKU2"/>
<evidence type="ECO:0000313" key="2">
    <source>
        <dbReference type="Proteomes" id="UP000000753"/>
    </source>
</evidence>
<name>B8CKU2_SHEPW</name>
<dbReference type="EMBL" id="CP000472">
    <property type="protein sequence ID" value="ACJ28268.1"/>
    <property type="molecule type" value="Genomic_DNA"/>
</dbReference>
<protein>
    <submittedName>
        <fullName evidence="1">Uncharacterized protein</fullName>
    </submittedName>
</protein>
<dbReference type="Proteomes" id="UP000000753">
    <property type="component" value="Chromosome"/>
</dbReference>
<evidence type="ECO:0000313" key="1">
    <source>
        <dbReference type="EMBL" id="ACJ28268.1"/>
    </source>
</evidence>
<dbReference type="KEGG" id="swp:swp_1482"/>
<dbReference type="HOGENOM" id="CLU_3084670_0_0_6"/>
<accession>B8CKU2</accession>
<keyword evidence="2" id="KW-1185">Reference proteome</keyword>
<organism evidence="1 2">
    <name type="scientific">Shewanella piezotolerans (strain WP3 / JCM 13877)</name>
    <dbReference type="NCBI Taxonomy" id="225849"/>
    <lineage>
        <taxon>Bacteria</taxon>
        <taxon>Pseudomonadati</taxon>
        <taxon>Pseudomonadota</taxon>
        <taxon>Gammaproteobacteria</taxon>
        <taxon>Alteromonadales</taxon>
        <taxon>Shewanellaceae</taxon>
        <taxon>Shewanella</taxon>
    </lineage>
</organism>
<gene>
    <name evidence="1" type="ordered locus">swp_1482</name>
</gene>
<sequence length="52" mass="5799">MAIISVIKTISCDIIAMAAFSLLKIYDILIEKRELVAEGVGLICLNDFHYRA</sequence>
<proteinExistence type="predicted"/>
<dbReference type="STRING" id="225849.swp_1482"/>
<reference evidence="1 2" key="1">
    <citation type="journal article" date="2008" name="PLoS ONE">
        <title>Environmental adaptation: genomic analysis of the piezotolerant and psychrotolerant deep-sea iron reducing bacterium Shewanella piezotolerans WP3.</title>
        <authorList>
            <person name="Wang F."/>
            <person name="Wang J."/>
            <person name="Jian H."/>
            <person name="Zhang B."/>
            <person name="Li S."/>
            <person name="Wang F."/>
            <person name="Zeng X."/>
            <person name="Gao L."/>
            <person name="Bartlett D.H."/>
            <person name="Yu J."/>
            <person name="Hu S."/>
            <person name="Xiao X."/>
        </authorList>
    </citation>
    <scope>NUCLEOTIDE SEQUENCE [LARGE SCALE GENOMIC DNA]</scope>
    <source>
        <strain evidence="2">WP3 / JCM 13877</strain>
    </source>
</reference>